<organism evidence="2 3">
    <name type="scientific">Bdellovibrio svalbardensis</name>
    <dbReference type="NCBI Taxonomy" id="2972972"/>
    <lineage>
        <taxon>Bacteria</taxon>
        <taxon>Pseudomonadati</taxon>
        <taxon>Bdellovibrionota</taxon>
        <taxon>Bdellovibrionia</taxon>
        <taxon>Bdellovibrionales</taxon>
        <taxon>Pseudobdellovibrionaceae</taxon>
        <taxon>Bdellovibrio</taxon>
    </lineage>
</organism>
<keyword evidence="1" id="KW-0732">Signal</keyword>
<dbReference type="EMBL" id="JANRMI010000001">
    <property type="protein sequence ID" value="MDG0814896.1"/>
    <property type="molecule type" value="Genomic_DNA"/>
</dbReference>
<comment type="caution">
    <text evidence="2">The sequence shown here is derived from an EMBL/GenBank/DDBJ whole genome shotgun (WGS) entry which is preliminary data.</text>
</comment>
<accession>A0ABT6DDH9</accession>
<proteinExistence type="predicted"/>
<evidence type="ECO:0000256" key="1">
    <source>
        <dbReference type="SAM" id="SignalP"/>
    </source>
</evidence>
<name>A0ABT6DDH9_9BACT</name>
<evidence type="ECO:0000313" key="2">
    <source>
        <dbReference type="EMBL" id="MDG0814896.1"/>
    </source>
</evidence>
<gene>
    <name evidence="2" type="ORF">NWE73_00885</name>
</gene>
<dbReference type="Proteomes" id="UP001152321">
    <property type="component" value="Unassembled WGS sequence"/>
</dbReference>
<feature type="signal peptide" evidence="1">
    <location>
        <begin position="1"/>
        <end position="20"/>
    </location>
</feature>
<reference evidence="2" key="1">
    <citation type="submission" date="2022-08" db="EMBL/GenBank/DDBJ databases">
        <title>Novel Bdellovibrio Species Isolated from Svalbard: Designation Bdellovibrio svalbardensis.</title>
        <authorList>
            <person name="Mitchell R.J."/>
            <person name="Choi S.Y."/>
        </authorList>
    </citation>
    <scope>NUCLEOTIDE SEQUENCE</scope>
    <source>
        <strain evidence="2">PAP01</strain>
    </source>
</reference>
<feature type="chain" id="PRO_5046155100" evidence="1">
    <location>
        <begin position="21"/>
        <end position="199"/>
    </location>
</feature>
<sequence>MISKAILAAAIILVSSVSLAFSINSRYAINEKGAYIKETQVLCDMNEAEYCQVLCKQDNECRRTEPYCLNCAGTTSTVLRTLFSQISQNYVPTQTEIPTSAIVRYLATTNYILIGAKSVYNYYKPLNSGEFLSNLQALCPTPTDDPLLAIKLSPVQEPEKMSFILCKSADGRTQAFDVSPRQPGLGNQVLGSQIKLSLQ</sequence>
<evidence type="ECO:0000313" key="3">
    <source>
        <dbReference type="Proteomes" id="UP001152321"/>
    </source>
</evidence>
<dbReference type="RefSeq" id="WP_277576378.1">
    <property type="nucleotide sequence ID" value="NZ_JANRMI010000001.1"/>
</dbReference>
<protein>
    <submittedName>
        <fullName evidence="2">Uncharacterized protein</fullName>
    </submittedName>
</protein>
<keyword evidence="3" id="KW-1185">Reference proteome</keyword>